<dbReference type="PIRSF" id="PIRSF037489">
    <property type="entry name" value="UCP037489_NIF3_YqfO"/>
    <property type="match status" value="1"/>
</dbReference>
<dbReference type="Proteomes" id="UP000294564">
    <property type="component" value="Unassembled WGS sequence"/>
</dbReference>
<dbReference type="Pfam" id="PF01784">
    <property type="entry name" value="DUF34_NIF3"/>
    <property type="match status" value="1"/>
</dbReference>
<dbReference type="NCBIfam" id="TIGR00486">
    <property type="entry name" value="YbgI_SA1388"/>
    <property type="match status" value="1"/>
</dbReference>
<dbReference type="InterPro" id="IPR017221">
    <property type="entry name" value="DUF34/NIF3_bac"/>
</dbReference>
<feature type="binding site" evidence="6">
    <location>
        <position position="331"/>
    </location>
    <ligand>
        <name>a divalent metal cation</name>
        <dbReference type="ChEBI" id="CHEBI:60240"/>
        <label>1</label>
    </ligand>
</feature>
<dbReference type="PANTHER" id="PTHR13799:SF14">
    <property type="entry name" value="GTP CYCLOHYDROLASE 1 TYPE 2 HOMOLOG"/>
    <property type="match status" value="1"/>
</dbReference>
<dbReference type="AlphaFoldDB" id="A0A4V6NQL3"/>
<dbReference type="PANTHER" id="PTHR13799">
    <property type="entry name" value="NGG1 INTERACTING FACTOR 3"/>
    <property type="match status" value="1"/>
</dbReference>
<evidence type="ECO:0000256" key="2">
    <source>
        <dbReference type="ARBA" id="ARBA00011643"/>
    </source>
</evidence>
<protein>
    <recommendedName>
        <fullName evidence="3 5">GTP cyclohydrolase 1 type 2 homolog</fullName>
    </recommendedName>
</protein>
<dbReference type="FunFam" id="3.40.1390.30:FF:000001">
    <property type="entry name" value="GTP cyclohydrolase 1 type 2"/>
    <property type="match status" value="1"/>
</dbReference>
<dbReference type="OrthoDB" id="9792792at2"/>
<organism evidence="7 8">
    <name type="scientific">Tenacibaculum skagerrakense</name>
    <dbReference type="NCBI Taxonomy" id="186571"/>
    <lineage>
        <taxon>Bacteria</taxon>
        <taxon>Pseudomonadati</taxon>
        <taxon>Bacteroidota</taxon>
        <taxon>Flavobacteriia</taxon>
        <taxon>Flavobacteriales</taxon>
        <taxon>Flavobacteriaceae</taxon>
        <taxon>Tenacibaculum</taxon>
    </lineage>
</organism>
<gene>
    <name evidence="7" type="ORF">EV195_102208</name>
</gene>
<evidence type="ECO:0000313" key="7">
    <source>
        <dbReference type="EMBL" id="TCP26866.1"/>
    </source>
</evidence>
<reference evidence="7 8" key="1">
    <citation type="submission" date="2019-03" db="EMBL/GenBank/DDBJ databases">
        <title>Genomic Encyclopedia of Type Strains, Phase IV (KMG-IV): sequencing the most valuable type-strain genomes for metagenomic binning, comparative biology and taxonomic classification.</title>
        <authorList>
            <person name="Goeker M."/>
        </authorList>
    </citation>
    <scope>NUCLEOTIDE SEQUENCE [LARGE SCALE GENOMIC DNA]</scope>
    <source>
        <strain evidence="7 8">DSM 14836</strain>
    </source>
</reference>
<feature type="binding site" evidence="6">
    <location>
        <position position="65"/>
    </location>
    <ligand>
        <name>a divalent metal cation</name>
        <dbReference type="ChEBI" id="CHEBI:60240"/>
        <label>1</label>
    </ligand>
</feature>
<evidence type="ECO:0000256" key="1">
    <source>
        <dbReference type="ARBA" id="ARBA00006964"/>
    </source>
</evidence>
<name>A0A4V6NQL3_9FLAO</name>
<proteinExistence type="inferred from homology"/>
<feature type="binding site" evidence="6">
    <location>
        <position position="103"/>
    </location>
    <ligand>
        <name>a divalent metal cation</name>
        <dbReference type="ChEBI" id="CHEBI:60240"/>
        <label>1</label>
    </ligand>
</feature>
<dbReference type="InterPro" id="IPR002678">
    <property type="entry name" value="DUF34/NIF3"/>
</dbReference>
<sequence>MIIRDITNYIEEIAPLSYAEDFDNVGLLVGNYNTKVTGVLVTLDTLEETVDEAIANNCNLIVSFHPIIFGGLKKLNGNNYVERVVLKAIKNDIAIYATHTALDNSKVGVSAKMCEVLNLQNTKVLIPKKGIIKKLTTYVPFAEANNLREKLFEAGAGTIGNYDNCSFNIEGKGSYRGNEHSNPTVGKKGELQFEEETCITVTFESYLEGKILTQLFKYHPYEEVAYEVITLNNSHQNIGMGMIGEFENPMNETEFLQLVKSSFKTDCVRHSKLLGKQIKKVAVLGGAGSFAISNAIREKADAYVSADFKYHEFYKAEERILLADVGHYESEQFTKNLLVDYLTKKFTNFAIRLSEKSTNPIHYI</sequence>
<dbReference type="SUPFAM" id="SSF102705">
    <property type="entry name" value="NIF3 (NGG1p interacting factor 3)-like"/>
    <property type="match status" value="1"/>
</dbReference>
<comment type="subunit">
    <text evidence="2">Homohexamer.</text>
</comment>
<evidence type="ECO:0000256" key="6">
    <source>
        <dbReference type="PIRSR" id="PIRSR602678-1"/>
    </source>
</evidence>
<keyword evidence="8" id="KW-1185">Reference proteome</keyword>
<dbReference type="EMBL" id="SLXM01000002">
    <property type="protein sequence ID" value="TCP26866.1"/>
    <property type="molecule type" value="Genomic_DNA"/>
</dbReference>
<accession>A0A4V6NQL3</accession>
<evidence type="ECO:0000313" key="8">
    <source>
        <dbReference type="Proteomes" id="UP000294564"/>
    </source>
</evidence>
<dbReference type="GO" id="GO:0046872">
    <property type="term" value="F:metal ion binding"/>
    <property type="evidence" value="ECO:0007669"/>
    <property type="project" value="UniProtKB-UniRule"/>
</dbReference>
<keyword evidence="4 5" id="KW-0479">Metal-binding</keyword>
<dbReference type="InterPro" id="IPR015867">
    <property type="entry name" value="N-reg_PII/ATP_PRibTrfase_C"/>
</dbReference>
<feature type="binding site" evidence="6">
    <location>
        <position position="327"/>
    </location>
    <ligand>
        <name>a divalent metal cation</name>
        <dbReference type="ChEBI" id="CHEBI:60240"/>
        <label>1</label>
    </ligand>
</feature>
<evidence type="ECO:0000256" key="5">
    <source>
        <dbReference type="PIRNR" id="PIRNR037489"/>
    </source>
</evidence>
<comment type="caution">
    <text evidence="7">The sequence shown here is derived from an EMBL/GenBank/DDBJ whole genome shotgun (WGS) entry which is preliminary data.</text>
</comment>
<dbReference type="Gene3D" id="3.40.1390.30">
    <property type="entry name" value="NIF3 (NGG1p interacting factor 3)-like"/>
    <property type="match status" value="1"/>
</dbReference>
<dbReference type="GO" id="GO:0005737">
    <property type="term" value="C:cytoplasm"/>
    <property type="evidence" value="ECO:0007669"/>
    <property type="project" value="TreeGrafter"/>
</dbReference>
<dbReference type="InterPro" id="IPR036069">
    <property type="entry name" value="DUF34/NIF3_sf"/>
</dbReference>
<evidence type="ECO:0000256" key="4">
    <source>
        <dbReference type="ARBA" id="ARBA00022723"/>
    </source>
</evidence>
<dbReference type="Gene3D" id="3.30.70.120">
    <property type="match status" value="1"/>
</dbReference>
<evidence type="ECO:0000256" key="3">
    <source>
        <dbReference type="ARBA" id="ARBA00022112"/>
    </source>
</evidence>
<dbReference type="RefSeq" id="WP_132793682.1">
    <property type="nucleotide sequence ID" value="NZ_SLXM01000002.1"/>
</dbReference>
<comment type="similarity">
    <text evidence="1 5">Belongs to the GTP cyclohydrolase I type 2/NIF3 family.</text>
</comment>